<evidence type="ECO:0000259" key="6">
    <source>
        <dbReference type="PROSITE" id="PS50949"/>
    </source>
</evidence>
<dbReference type="Gene3D" id="1.10.10.10">
    <property type="entry name" value="Winged helix-like DNA-binding domain superfamily/Winged helix DNA-binding domain"/>
    <property type="match status" value="1"/>
</dbReference>
<accession>A0A3B0R901</accession>
<keyword evidence="7" id="KW-0032">Aminotransferase</keyword>
<organism evidence="7">
    <name type="scientific">hydrothermal vent metagenome</name>
    <dbReference type="NCBI Taxonomy" id="652676"/>
    <lineage>
        <taxon>unclassified sequences</taxon>
        <taxon>metagenomes</taxon>
        <taxon>ecological metagenomes</taxon>
    </lineage>
</organism>
<sequence>MAPDTSHTANLRISIDRDSPLSLQEQIRRKVIDDIALGVLTAGTRMPSSRQLSGDLGVSRNTIIMAYDRLVSDGHLISKNRRGLFVRQGTFGRDLGAIQVTGSRQNVNQSVWRERLAPTVLPRLSFALPPDWDQYPYPLVDGPFDRSLFPVAEWREASRRALSVQDINAWTRNAGGADDPMLVDELRRKILPLNGISAQPDEMLLTTGVQQALSLVCDLLVHEGMTVVLENPCHPELRMLLQKKSVRIITLAVDENGMMICEETLQNADIVFVSPGRQRPTGATLSDARRAMLLQICAKANTIIVEDDCQWETSLAAPAPPALRGTPGGENVIYMATLAQPLAPAIRLGVLVGPVPVIRAARTLRRITARHPALSIQRTFAHMLALGHYAAVLRRVEDAFTSRMIALREALNYYLPTKISILPTRPGASAWITGPDTLDTRQLSKRAETYGVLIEPVQDYFSRPVPNHVFRLGISGIPEDKIRDGVAAFASAFRQTMDPAPSETRYDAAKALRGSAIKRACAGATLLCKTVYGDPCTIVLNRNGEMTGRAGFANEDRDQGKWWVDGDFWCRQWSEWSYGEVGRFRVVLSGDRIEWLHEDGHLVDWAILVRRPKKPKPRT</sequence>
<keyword evidence="5" id="KW-0804">Transcription</keyword>
<dbReference type="GO" id="GO:0030170">
    <property type="term" value="F:pyridoxal phosphate binding"/>
    <property type="evidence" value="ECO:0007669"/>
    <property type="project" value="InterPro"/>
</dbReference>
<dbReference type="SUPFAM" id="SSF53383">
    <property type="entry name" value="PLP-dependent transferases"/>
    <property type="match status" value="1"/>
</dbReference>
<dbReference type="InterPro" id="IPR004839">
    <property type="entry name" value="Aminotransferase_I/II_large"/>
</dbReference>
<keyword evidence="4" id="KW-0238">DNA-binding</keyword>
<keyword evidence="3" id="KW-0805">Transcription regulation</keyword>
<dbReference type="SMART" id="SM00345">
    <property type="entry name" value="HTH_GNTR"/>
    <property type="match status" value="1"/>
</dbReference>
<dbReference type="PROSITE" id="PS50949">
    <property type="entry name" value="HTH_GNTR"/>
    <property type="match status" value="1"/>
</dbReference>
<proteinExistence type="inferred from homology"/>
<evidence type="ECO:0000256" key="4">
    <source>
        <dbReference type="ARBA" id="ARBA00023125"/>
    </source>
</evidence>
<protein>
    <submittedName>
        <fullName evidence="7">Transcriptional regulator, GntR family domain / Aspartate aminotransferase</fullName>
        <ecNumber evidence="7">2.6.1.1</ecNumber>
    </submittedName>
</protein>
<dbReference type="CDD" id="cd00609">
    <property type="entry name" value="AAT_like"/>
    <property type="match status" value="1"/>
</dbReference>
<dbReference type="EMBL" id="UOEE01000053">
    <property type="protein sequence ID" value="VAV87987.1"/>
    <property type="molecule type" value="Genomic_DNA"/>
</dbReference>
<dbReference type="CDD" id="cd07377">
    <property type="entry name" value="WHTH_GntR"/>
    <property type="match status" value="1"/>
</dbReference>
<dbReference type="PANTHER" id="PTHR46577:SF1">
    <property type="entry name" value="HTH-TYPE TRANSCRIPTIONAL REGULATORY PROTEIN GABR"/>
    <property type="match status" value="1"/>
</dbReference>
<dbReference type="InterPro" id="IPR000524">
    <property type="entry name" value="Tscrpt_reg_HTH_GntR"/>
</dbReference>
<dbReference type="AlphaFoldDB" id="A0A3B0R901"/>
<dbReference type="GO" id="GO:0003677">
    <property type="term" value="F:DNA binding"/>
    <property type="evidence" value="ECO:0007669"/>
    <property type="project" value="UniProtKB-KW"/>
</dbReference>
<dbReference type="Pfam" id="PF00392">
    <property type="entry name" value="GntR"/>
    <property type="match status" value="1"/>
</dbReference>
<feature type="domain" description="HTH gntR-type" evidence="6">
    <location>
        <begin position="21"/>
        <end position="89"/>
    </location>
</feature>
<evidence type="ECO:0000256" key="3">
    <source>
        <dbReference type="ARBA" id="ARBA00023015"/>
    </source>
</evidence>
<reference evidence="7" key="1">
    <citation type="submission" date="2018-06" db="EMBL/GenBank/DDBJ databases">
        <authorList>
            <person name="Zhirakovskaya E."/>
        </authorList>
    </citation>
    <scope>NUCLEOTIDE SEQUENCE</scope>
</reference>
<dbReference type="InterPro" id="IPR015424">
    <property type="entry name" value="PyrdxlP-dep_Trfase"/>
</dbReference>
<dbReference type="GO" id="GO:0004069">
    <property type="term" value="F:L-aspartate:2-oxoglutarate aminotransferase activity"/>
    <property type="evidence" value="ECO:0007669"/>
    <property type="project" value="UniProtKB-EC"/>
</dbReference>
<name>A0A3B0R901_9ZZZZ</name>
<keyword evidence="2" id="KW-0663">Pyridoxal phosphate</keyword>
<dbReference type="InterPro" id="IPR036388">
    <property type="entry name" value="WH-like_DNA-bd_sf"/>
</dbReference>
<dbReference type="Gene3D" id="3.40.640.10">
    <property type="entry name" value="Type I PLP-dependent aspartate aminotransferase-like (Major domain)"/>
    <property type="match status" value="1"/>
</dbReference>
<dbReference type="PANTHER" id="PTHR46577">
    <property type="entry name" value="HTH-TYPE TRANSCRIPTIONAL REGULATORY PROTEIN GABR"/>
    <property type="match status" value="1"/>
</dbReference>
<evidence type="ECO:0000256" key="1">
    <source>
        <dbReference type="ARBA" id="ARBA00005384"/>
    </source>
</evidence>
<evidence type="ECO:0000256" key="5">
    <source>
        <dbReference type="ARBA" id="ARBA00023163"/>
    </source>
</evidence>
<dbReference type="SUPFAM" id="SSF46785">
    <property type="entry name" value="Winged helix' DNA-binding domain"/>
    <property type="match status" value="1"/>
</dbReference>
<dbReference type="InterPro" id="IPR036390">
    <property type="entry name" value="WH_DNA-bd_sf"/>
</dbReference>
<dbReference type="InterPro" id="IPR015421">
    <property type="entry name" value="PyrdxlP-dep_Trfase_major"/>
</dbReference>
<evidence type="ECO:0000313" key="7">
    <source>
        <dbReference type="EMBL" id="VAV87987.1"/>
    </source>
</evidence>
<gene>
    <name evidence="7" type="ORF">MNBD_ALPHA06-1272</name>
</gene>
<evidence type="ECO:0000256" key="2">
    <source>
        <dbReference type="ARBA" id="ARBA00022898"/>
    </source>
</evidence>
<dbReference type="GO" id="GO:0003700">
    <property type="term" value="F:DNA-binding transcription factor activity"/>
    <property type="evidence" value="ECO:0007669"/>
    <property type="project" value="InterPro"/>
</dbReference>
<keyword evidence="7" id="KW-0808">Transferase</keyword>
<dbReference type="Pfam" id="PF00155">
    <property type="entry name" value="Aminotran_1_2"/>
    <property type="match status" value="1"/>
</dbReference>
<comment type="similarity">
    <text evidence="1">In the C-terminal section; belongs to the class-I pyridoxal-phosphate-dependent aminotransferase family.</text>
</comment>
<dbReference type="InterPro" id="IPR051446">
    <property type="entry name" value="HTH_trans_reg/aminotransferase"/>
</dbReference>
<dbReference type="EC" id="2.6.1.1" evidence="7"/>